<dbReference type="SUPFAM" id="SSF48239">
    <property type="entry name" value="Terpenoid cyclases/Protein prenyltransferases"/>
    <property type="match status" value="2"/>
</dbReference>
<sequence>MRDFTRFDGAAEYVARRITESGRDAHDLTPESVALAILALKAEGFEEQRLVAPRQLLRRWQNHSTGAVLVDPKEAATYWPTGWAVLAWSGAQGFEKDCHDAAKFLLYVSGTTWQPRLDDPVGHDTTLHGWPWIGGSHSWVQPTAVNLMALAAAGRRDDVRVSQAVALLLNRQLPAGGWNYGNTGIFRNITRPLPEDTGYALTALRLHADRGQAEASLSYLAATATAMRAPAALAWAILGLASWNSRPERANDWLDESLALQVKIGPYPLRYIAQLLLARRAKSGLAGIFTEKM</sequence>
<accession>L0DLS9</accession>
<dbReference type="RefSeq" id="WP_015248873.1">
    <property type="nucleotide sequence ID" value="NC_019892.1"/>
</dbReference>
<dbReference type="KEGG" id="saci:Sinac_5643"/>
<protein>
    <recommendedName>
        <fullName evidence="3">Squalene cyclase C-terminal domain-containing protein</fullName>
    </recommendedName>
</protein>
<evidence type="ECO:0000313" key="1">
    <source>
        <dbReference type="EMBL" id="AGA29775.1"/>
    </source>
</evidence>
<dbReference type="EMBL" id="CP003364">
    <property type="protein sequence ID" value="AGA29775.1"/>
    <property type="molecule type" value="Genomic_DNA"/>
</dbReference>
<dbReference type="HOGENOM" id="CLU_075297_0_0_0"/>
<dbReference type="InterPro" id="IPR008930">
    <property type="entry name" value="Terpenoid_cyclase/PrenylTrfase"/>
</dbReference>
<dbReference type="OrthoDB" id="5451915at2"/>
<gene>
    <name evidence="1" type="ordered locus">Sinac_5643</name>
</gene>
<dbReference type="AlphaFoldDB" id="L0DLS9"/>
<evidence type="ECO:0000313" key="2">
    <source>
        <dbReference type="Proteomes" id="UP000010798"/>
    </source>
</evidence>
<dbReference type="Proteomes" id="UP000010798">
    <property type="component" value="Chromosome"/>
</dbReference>
<dbReference type="Gene3D" id="1.50.10.20">
    <property type="match status" value="1"/>
</dbReference>
<keyword evidence="2" id="KW-1185">Reference proteome</keyword>
<evidence type="ECO:0008006" key="3">
    <source>
        <dbReference type="Google" id="ProtNLM"/>
    </source>
</evidence>
<proteinExistence type="predicted"/>
<name>L0DLS9_SINAD</name>
<dbReference type="eggNOG" id="COG1657">
    <property type="taxonomic scope" value="Bacteria"/>
</dbReference>
<reference evidence="1 2" key="1">
    <citation type="submission" date="2012-02" db="EMBL/GenBank/DDBJ databases">
        <title>Complete sequence of chromosome of Singulisphaera acidiphila DSM 18658.</title>
        <authorList>
            <consortium name="US DOE Joint Genome Institute (JGI-PGF)"/>
            <person name="Lucas S."/>
            <person name="Copeland A."/>
            <person name="Lapidus A."/>
            <person name="Glavina del Rio T."/>
            <person name="Dalin E."/>
            <person name="Tice H."/>
            <person name="Bruce D."/>
            <person name="Goodwin L."/>
            <person name="Pitluck S."/>
            <person name="Peters L."/>
            <person name="Ovchinnikova G."/>
            <person name="Chertkov O."/>
            <person name="Kyrpides N."/>
            <person name="Mavromatis K."/>
            <person name="Ivanova N."/>
            <person name="Brettin T."/>
            <person name="Detter J.C."/>
            <person name="Han C."/>
            <person name="Larimer F."/>
            <person name="Land M."/>
            <person name="Hauser L."/>
            <person name="Markowitz V."/>
            <person name="Cheng J.-F."/>
            <person name="Hugenholtz P."/>
            <person name="Woyke T."/>
            <person name="Wu D."/>
            <person name="Tindall B."/>
            <person name="Pomrenke H."/>
            <person name="Brambilla E."/>
            <person name="Klenk H.-P."/>
            <person name="Eisen J.A."/>
        </authorList>
    </citation>
    <scope>NUCLEOTIDE SEQUENCE [LARGE SCALE GENOMIC DNA]</scope>
    <source>
        <strain evidence="2">ATCC BAA-1392 / DSM 18658 / VKM B-2454 / MOB10</strain>
    </source>
</reference>
<organism evidence="1 2">
    <name type="scientific">Singulisphaera acidiphila (strain ATCC BAA-1392 / DSM 18658 / VKM B-2454 / MOB10)</name>
    <dbReference type="NCBI Taxonomy" id="886293"/>
    <lineage>
        <taxon>Bacteria</taxon>
        <taxon>Pseudomonadati</taxon>
        <taxon>Planctomycetota</taxon>
        <taxon>Planctomycetia</taxon>
        <taxon>Isosphaerales</taxon>
        <taxon>Isosphaeraceae</taxon>
        <taxon>Singulisphaera</taxon>
    </lineage>
</organism>